<sequence length="137" mass="14846">MIRIAIQSVYLNAQSESSFTLPGHDVVVHVRQPINFPAVLRNLQPIKPSRLASPLLPTFQLARHLASSLYLTSAPTCSSLLSKLPHYPSSSAGKQPTPDSEIKSSQPTPYIASIHDPADPACLTERKAAAAFPLRTH</sequence>
<dbReference type="EMBL" id="JAADJZ010000004">
    <property type="protein sequence ID" value="KAF2875741.1"/>
    <property type="molecule type" value="Genomic_DNA"/>
</dbReference>
<name>A0A7C8MFM2_9PLEO</name>
<comment type="caution">
    <text evidence="2">The sequence shown here is derived from an EMBL/GenBank/DDBJ whole genome shotgun (WGS) entry which is preliminary data.</text>
</comment>
<evidence type="ECO:0000313" key="2">
    <source>
        <dbReference type="EMBL" id="KAF2875741.1"/>
    </source>
</evidence>
<gene>
    <name evidence="2" type="ORF">BDV95DRAFT_280679</name>
</gene>
<proteinExistence type="predicted"/>
<dbReference type="AlphaFoldDB" id="A0A7C8MFM2"/>
<organism evidence="2 3">
    <name type="scientific">Massariosphaeria phaeospora</name>
    <dbReference type="NCBI Taxonomy" id="100035"/>
    <lineage>
        <taxon>Eukaryota</taxon>
        <taxon>Fungi</taxon>
        <taxon>Dikarya</taxon>
        <taxon>Ascomycota</taxon>
        <taxon>Pezizomycotina</taxon>
        <taxon>Dothideomycetes</taxon>
        <taxon>Pleosporomycetidae</taxon>
        <taxon>Pleosporales</taxon>
        <taxon>Pleosporales incertae sedis</taxon>
        <taxon>Massariosphaeria</taxon>
    </lineage>
</organism>
<dbReference type="Proteomes" id="UP000481861">
    <property type="component" value="Unassembled WGS sequence"/>
</dbReference>
<accession>A0A7C8MFM2</accession>
<protein>
    <submittedName>
        <fullName evidence="2">Uncharacterized protein</fullName>
    </submittedName>
</protein>
<evidence type="ECO:0000313" key="3">
    <source>
        <dbReference type="Proteomes" id="UP000481861"/>
    </source>
</evidence>
<feature type="compositionally biased region" description="Polar residues" evidence="1">
    <location>
        <begin position="88"/>
        <end position="108"/>
    </location>
</feature>
<evidence type="ECO:0000256" key="1">
    <source>
        <dbReference type="SAM" id="MobiDB-lite"/>
    </source>
</evidence>
<keyword evidence="3" id="KW-1185">Reference proteome</keyword>
<reference evidence="2 3" key="1">
    <citation type="submission" date="2020-01" db="EMBL/GenBank/DDBJ databases">
        <authorList>
            <consortium name="DOE Joint Genome Institute"/>
            <person name="Haridas S."/>
            <person name="Albert R."/>
            <person name="Binder M."/>
            <person name="Bloem J."/>
            <person name="Labutti K."/>
            <person name="Salamov A."/>
            <person name="Andreopoulos B."/>
            <person name="Baker S.E."/>
            <person name="Barry K."/>
            <person name="Bills G."/>
            <person name="Bluhm B.H."/>
            <person name="Cannon C."/>
            <person name="Castanera R."/>
            <person name="Culley D.E."/>
            <person name="Daum C."/>
            <person name="Ezra D."/>
            <person name="Gonzalez J.B."/>
            <person name="Henrissat B."/>
            <person name="Kuo A."/>
            <person name="Liang C."/>
            <person name="Lipzen A."/>
            <person name="Lutzoni F."/>
            <person name="Magnuson J."/>
            <person name="Mondo S."/>
            <person name="Nolan M."/>
            <person name="Ohm R."/>
            <person name="Pangilinan J."/>
            <person name="Park H.-J.H."/>
            <person name="Ramirez L."/>
            <person name="Alfaro M."/>
            <person name="Sun H."/>
            <person name="Tritt A."/>
            <person name="Yoshinaga Y."/>
            <person name="Zwiers L.-H.L."/>
            <person name="Turgeon B.G."/>
            <person name="Goodwin S.B."/>
            <person name="Spatafora J.W."/>
            <person name="Crous P.W."/>
            <person name="Grigoriev I.V."/>
        </authorList>
    </citation>
    <scope>NUCLEOTIDE SEQUENCE [LARGE SCALE GENOMIC DNA]</scope>
    <source>
        <strain evidence="2 3">CBS 611.86</strain>
    </source>
</reference>
<feature type="region of interest" description="Disordered" evidence="1">
    <location>
        <begin position="88"/>
        <end position="110"/>
    </location>
</feature>